<organism evidence="1 2">
    <name type="scientific">Actinocorallia longicatena</name>
    <dbReference type="NCBI Taxonomy" id="111803"/>
    <lineage>
        <taxon>Bacteria</taxon>
        <taxon>Bacillati</taxon>
        <taxon>Actinomycetota</taxon>
        <taxon>Actinomycetes</taxon>
        <taxon>Streptosporangiales</taxon>
        <taxon>Thermomonosporaceae</taxon>
        <taxon>Actinocorallia</taxon>
    </lineage>
</organism>
<keyword evidence="2" id="KW-1185">Reference proteome</keyword>
<protein>
    <submittedName>
        <fullName evidence="1">Uncharacterized protein</fullName>
    </submittedName>
</protein>
<sequence length="165" mass="18020">MQMRAGEVAAVQQRSGQQARLAWRNRAAGPRREMLRGSVRGMETVWVSDDLGRRLRTPMAAWTSGAHTRIQARCSSTSGVGCTGPSGVPTGQTSLFRTNELRRYWTEPSAALPEIEVFICRGPVVGRRADPGGRRSALRHEVRFTVGVGGARPPTAGPERVTPIW</sequence>
<dbReference type="Proteomes" id="UP001501237">
    <property type="component" value="Unassembled WGS sequence"/>
</dbReference>
<gene>
    <name evidence="1" type="ORF">GCM10010468_04740</name>
</gene>
<name>A0ABP6PXN8_9ACTN</name>
<evidence type="ECO:0000313" key="1">
    <source>
        <dbReference type="EMBL" id="GAA3194822.1"/>
    </source>
</evidence>
<comment type="caution">
    <text evidence="1">The sequence shown here is derived from an EMBL/GenBank/DDBJ whole genome shotgun (WGS) entry which is preliminary data.</text>
</comment>
<dbReference type="EMBL" id="BAAAUV010000001">
    <property type="protein sequence ID" value="GAA3194822.1"/>
    <property type="molecule type" value="Genomic_DNA"/>
</dbReference>
<evidence type="ECO:0000313" key="2">
    <source>
        <dbReference type="Proteomes" id="UP001501237"/>
    </source>
</evidence>
<proteinExistence type="predicted"/>
<accession>A0ABP6PXN8</accession>
<reference evidence="2" key="1">
    <citation type="journal article" date="2019" name="Int. J. Syst. Evol. Microbiol.">
        <title>The Global Catalogue of Microorganisms (GCM) 10K type strain sequencing project: providing services to taxonomists for standard genome sequencing and annotation.</title>
        <authorList>
            <consortium name="The Broad Institute Genomics Platform"/>
            <consortium name="The Broad Institute Genome Sequencing Center for Infectious Disease"/>
            <person name="Wu L."/>
            <person name="Ma J."/>
        </authorList>
    </citation>
    <scope>NUCLEOTIDE SEQUENCE [LARGE SCALE GENOMIC DNA]</scope>
    <source>
        <strain evidence="2">JCM 9377</strain>
    </source>
</reference>